<feature type="binding site" evidence="4">
    <location>
        <begin position="228"/>
        <end position="234"/>
    </location>
    <ligand>
        <name>acetyl-CoA</name>
        <dbReference type="ChEBI" id="CHEBI:57288"/>
        <label>2</label>
    </ligand>
</feature>
<dbReference type="Proteomes" id="UP000184512">
    <property type="component" value="Unassembled WGS sequence"/>
</dbReference>
<dbReference type="Pfam" id="PF00583">
    <property type="entry name" value="Acetyltransf_1"/>
    <property type="match status" value="2"/>
</dbReference>
<dbReference type="STRING" id="1123357.SAMN02745244_01135"/>
<keyword evidence="3 4" id="KW-0012">Acyltransferase</keyword>
<dbReference type="SUPFAM" id="SSF55729">
    <property type="entry name" value="Acyl-CoA N-acyltransferases (Nat)"/>
    <property type="match status" value="1"/>
</dbReference>
<evidence type="ECO:0000313" key="6">
    <source>
        <dbReference type="EMBL" id="SHI81991.1"/>
    </source>
</evidence>
<comment type="subunit">
    <text evidence="4">Monomer.</text>
</comment>
<dbReference type="InterPro" id="IPR016181">
    <property type="entry name" value="Acyl_CoA_acyltransferase"/>
</dbReference>
<dbReference type="InterPro" id="IPR017813">
    <property type="entry name" value="Mycothiol_AcTrfase"/>
</dbReference>
<evidence type="ECO:0000259" key="5">
    <source>
        <dbReference type="PROSITE" id="PS51186"/>
    </source>
</evidence>
<feature type="domain" description="N-acetyltransferase" evidence="5">
    <location>
        <begin position="144"/>
        <end position="286"/>
    </location>
</feature>
<comment type="function">
    <text evidence="4">Catalyzes the transfer of acetyl from acetyl-CoA to desacetylmycothiol (Cys-GlcN-Ins) to form mycothiol.</text>
</comment>
<dbReference type="InterPro" id="IPR050832">
    <property type="entry name" value="Bact_Acetyltransf"/>
</dbReference>
<keyword evidence="2 4" id="KW-0677">Repeat</keyword>
<evidence type="ECO:0000256" key="2">
    <source>
        <dbReference type="ARBA" id="ARBA00022737"/>
    </source>
</evidence>
<dbReference type="EC" id="2.3.1.189" evidence="4"/>
<organism evidence="6 7">
    <name type="scientific">Tessaracoccus bendigoensis DSM 12906</name>
    <dbReference type="NCBI Taxonomy" id="1123357"/>
    <lineage>
        <taxon>Bacteria</taxon>
        <taxon>Bacillati</taxon>
        <taxon>Actinomycetota</taxon>
        <taxon>Actinomycetes</taxon>
        <taxon>Propionibacteriales</taxon>
        <taxon>Propionibacteriaceae</taxon>
        <taxon>Tessaracoccus</taxon>
    </lineage>
</organism>
<dbReference type="PANTHER" id="PTHR43877">
    <property type="entry name" value="AMINOALKYLPHOSPHONATE N-ACETYLTRANSFERASE-RELATED-RELATED"/>
    <property type="match status" value="1"/>
</dbReference>
<evidence type="ECO:0000256" key="3">
    <source>
        <dbReference type="ARBA" id="ARBA00023315"/>
    </source>
</evidence>
<accession>A0A1M6E969</accession>
<feature type="binding site" evidence="4">
    <location>
        <begin position="221"/>
        <end position="223"/>
    </location>
    <ligand>
        <name>acetyl-CoA</name>
        <dbReference type="ChEBI" id="CHEBI:57288"/>
        <label>2</label>
    </ligand>
</feature>
<proteinExistence type="inferred from homology"/>
<feature type="binding site" evidence="4">
    <location>
        <position position="217"/>
    </location>
    <ligand>
        <name>1D-myo-inositol 2-(L-cysteinylamino)-2-deoxy-alpha-D-glucopyranoside</name>
        <dbReference type="ChEBI" id="CHEBI:58887"/>
    </ligand>
</feature>
<feature type="binding site" evidence="4">
    <location>
        <position position="209"/>
    </location>
    <ligand>
        <name>1D-myo-inositol 2-(L-cysteinylamino)-2-deoxy-alpha-D-glucopyranoside</name>
        <dbReference type="ChEBI" id="CHEBI:58887"/>
    </ligand>
</feature>
<gene>
    <name evidence="4" type="primary">mshD</name>
    <name evidence="6" type="ORF">SAMN02745244_01135</name>
</gene>
<comment type="catalytic activity">
    <reaction evidence="4">
        <text>1D-myo-inositol 2-(L-cysteinylamino)-2-deoxy-alpha-D-glucopyranoside + acetyl-CoA = mycothiol + CoA + H(+)</text>
        <dbReference type="Rhea" id="RHEA:26172"/>
        <dbReference type="ChEBI" id="CHEBI:15378"/>
        <dbReference type="ChEBI" id="CHEBI:16768"/>
        <dbReference type="ChEBI" id="CHEBI:57287"/>
        <dbReference type="ChEBI" id="CHEBI:57288"/>
        <dbReference type="ChEBI" id="CHEBI:58887"/>
        <dbReference type="EC" id="2.3.1.189"/>
    </reaction>
</comment>
<feature type="binding site" evidence="4">
    <location>
        <position position="170"/>
    </location>
    <ligand>
        <name>1D-myo-inositol 2-(L-cysteinylamino)-2-deoxy-alpha-D-glucopyranoside</name>
        <dbReference type="ChEBI" id="CHEBI:58887"/>
    </ligand>
</feature>
<dbReference type="GO" id="GO:0035447">
    <property type="term" value="F:mycothiol synthase activity"/>
    <property type="evidence" value="ECO:0007669"/>
    <property type="project" value="UniProtKB-UniRule"/>
</dbReference>
<keyword evidence="1 4" id="KW-0808">Transferase</keyword>
<sequence length="286" mass="31575">MLVNLSPLTRTMQETLRRLVAAIEEHDGISPINESGSLGIDSSREADFFFLGRRDDPFGFVICDERDGTLQVGVHPEHRRKGYATMLLSEALSSYPDFSLWAFGTLPGSRELAARLGLEPVRELLRMERPLLDSAPSEPTVDGYRITGYSPADREAVVALNAAAFAHHPEQGRLTLAEFDELTAQPWFDPEGLLVARRGDEVAGFHWTKRHGGGLGEVYVIAVAKAHEGRGIGRVLLERGLDHLVYAGDDRVQLYVEADQIRAVRMYLASGFTVSQTDTSFHATKG</sequence>
<feature type="binding site" evidence="4">
    <location>
        <position position="255"/>
    </location>
    <ligand>
        <name>1D-myo-inositol 2-(L-cysteinylamino)-2-deoxy-alpha-D-glucopyranoside</name>
        <dbReference type="ChEBI" id="CHEBI:58887"/>
    </ligand>
</feature>
<evidence type="ECO:0000313" key="7">
    <source>
        <dbReference type="Proteomes" id="UP000184512"/>
    </source>
</evidence>
<feature type="domain" description="N-acetyltransferase" evidence="5">
    <location>
        <begin position="3"/>
        <end position="132"/>
    </location>
</feature>
<dbReference type="CDD" id="cd04301">
    <property type="entry name" value="NAT_SF"/>
    <property type="match status" value="2"/>
</dbReference>
<dbReference type="PROSITE" id="PS51186">
    <property type="entry name" value="GNAT"/>
    <property type="match status" value="2"/>
</dbReference>
<feature type="binding site" evidence="4">
    <location>
        <position position="34"/>
    </location>
    <ligand>
        <name>1D-myo-inositol 2-(L-cysteinylamino)-2-deoxy-alpha-D-glucopyranoside</name>
        <dbReference type="ChEBI" id="CHEBI:58887"/>
    </ligand>
</feature>
<keyword evidence="7" id="KW-1185">Reference proteome</keyword>
<feature type="binding site" evidence="4">
    <location>
        <begin position="72"/>
        <end position="74"/>
    </location>
    <ligand>
        <name>acetyl-CoA</name>
        <dbReference type="ChEBI" id="CHEBI:57288"/>
        <label>1</label>
    </ligand>
</feature>
<comment type="caution">
    <text evidence="4">Lacks conserved residue(s) required for the propagation of feature annotation.</text>
</comment>
<reference evidence="6 7" key="1">
    <citation type="submission" date="2016-11" db="EMBL/GenBank/DDBJ databases">
        <authorList>
            <person name="Jaros S."/>
            <person name="Januszkiewicz K."/>
            <person name="Wedrychowicz H."/>
        </authorList>
    </citation>
    <scope>NUCLEOTIDE SEQUENCE [LARGE SCALE GENOMIC DNA]</scope>
    <source>
        <strain evidence="6 7">DSM 12906</strain>
    </source>
</reference>
<dbReference type="AlphaFoldDB" id="A0A1M6E969"/>
<dbReference type="NCBIfam" id="TIGR03448">
    <property type="entry name" value="mycothiol_MshD"/>
    <property type="match status" value="1"/>
</dbReference>
<evidence type="ECO:0000256" key="4">
    <source>
        <dbReference type="HAMAP-Rule" id="MF_01698"/>
    </source>
</evidence>
<protein>
    <recommendedName>
        <fullName evidence="4">Mycothiol acetyltransferase</fullName>
        <shortName evidence="4">MSH acetyltransferase</shortName>
        <ecNumber evidence="4">2.3.1.189</ecNumber>
    </recommendedName>
    <alternativeName>
        <fullName evidence="4">Mycothiol synthase</fullName>
    </alternativeName>
</protein>
<dbReference type="GO" id="GO:0010125">
    <property type="term" value="P:mycothiol biosynthetic process"/>
    <property type="evidence" value="ECO:0007669"/>
    <property type="project" value="UniProtKB-UniRule"/>
</dbReference>
<dbReference type="InterPro" id="IPR000182">
    <property type="entry name" value="GNAT_dom"/>
</dbReference>
<name>A0A1M6E969_9ACTN</name>
<comment type="similarity">
    <text evidence="4">Belongs to the acetyltransferase family. MshD subfamily.</text>
</comment>
<evidence type="ECO:0000256" key="1">
    <source>
        <dbReference type="ARBA" id="ARBA00022679"/>
    </source>
</evidence>
<dbReference type="EMBL" id="FQZG01000016">
    <property type="protein sequence ID" value="SHI81991.1"/>
    <property type="molecule type" value="Genomic_DNA"/>
</dbReference>
<dbReference type="Gene3D" id="3.40.630.30">
    <property type="match status" value="1"/>
</dbReference>
<dbReference type="RefSeq" id="WP_175558254.1">
    <property type="nucleotide sequence ID" value="NZ_FQZG01000016.1"/>
</dbReference>
<dbReference type="HAMAP" id="MF_01698">
    <property type="entry name" value="MshD"/>
    <property type="match status" value="1"/>
</dbReference>